<evidence type="ECO:0000256" key="2">
    <source>
        <dbReference type="ARBA" id="ARBA00023002"/>
    </source>
</evidence>
<organism evidence="3 4">
    <name type="scientific">Kalanchoe fedtschenkoi</name>
    <name type="common">Lavender scallops</name>
    <name type="synonym">South American air plant</name>
    <dbReference type="NCBI Taxonomy" id="63787"/>
    <lineage>
        <taxon>Eukaryota</taxon>
        <taxon>Viridiplantae</taxon>
        <taxon>Streptophyta</taxon>
        <taxon>Embryophyta</taxon>
        <taxon>Tracheophyta</taxon>
        <taxon>Spermatophyta</taxon>
        <taxon>Magnoliopsida</taxon>
        <taxon>eudicotyledons</taxon>
        <taxon>Gunneridae</taxon>
        <taxon>Pentapetalae</taxon>
        <taxon>Saxifragales</taxon>
        <taxon>Crassulaceae</taxon>
        <taxon>Kalanchoe</taxon>
    </lineage>
</organism>
<dbReference type="PIRSF" id="PIRSF000126">
    <property type="entry name" value="11-beta-HSD1"/>
    <property type="match status" value="1"/>
</dbReference>
<keyword evidence="2" id="KW-0560">Oxidoreductase</keyword>
<dbReference type="AlphaFoldDB" id="A0A7N0T9I7"/>
<sequence>FAVGVATALGLFSLSKFILGAVKFGWVTFLRPPKDLVKTYGSWALVTGGANGIGRAFAFQLASKGLSLILLDRDQAQLEADPDATESVLNVNAGAPTWATMAVLPSMMKKKRGAIVNMGSASAHVLDAYPLVSIYGATKAYIEHFSKSISIEYGRYGIDVQCQAPSYIATKMTRRKQGSLLVPTAETWCQASVRWIGYDTVCSPYWPHYLMSLLYRMIPNFVLDWYFMRSNLQARDFYMKKDADRAESEENGKKII</sequence>
<dbReference type="Gene3D" id="3.40.50.720">
    <property type="entry name" value="NAD(P)-binding Rossmann-like Domain"/>
    <property type="match status" value="2"/>
</dbReference>
<dbReference type="OMA" id="TWITWVV"/>
<dbReference type="Pfam" id="PF00106">
    <property type="entry name" value="adh_short"/>
    <property type="match status" value="1"/>
</dbReference>
<dbReference type="PANTHER" id="PTHR43899:SF25">
    <property type="entry name" value="ENOYL-(ACYL CARRIER) REDUCTASE"/>
    <property type="match status" value="1"/>
</dbReference>
<dbReference type="InterPro" id="IPR051019">
    <property type="entry name" value="VLCFA-Steroid_DH"/>
</dbReference>
<name>A0A7N0T9I7_KALFE</name>
<dbReference type="PRINTS" id="PR00081">
    <property type="entry name" value="GDHRDH"/>
</dbReference>
<comment type="subcellular location">
    <subcellularLocation>
        <location evidence="1">Endoplasmic reticulum</location>
    </subcellularLocation>
</comment>
<proteinExistence type="predicted"/>
<dbReference type="PROSITE" id="PS00061">
    <property type="entry name" value="ADH_SHORT"/>
    <property type="match status" value="1"/>
</dbReference>
<dbReference type="EnsemblPlants" id="Kaladp0029s0021.1.v1.1">
    <property type="protein sequence ID" value="Kaladp0029s0021.1.v1.1"/>
    <property type="gene ID" value="Kaladp0029s0021.v1.1"/>
</dbReference>
<dbReference type="InterPro" id="IPR036291">
    <property type="entry name" value="NAD(P)-bd_dom_sf"/>
</dbReference>
<evidence type="ECO:0000256" key="1">
    <source>
        <dbReference type="ARBA" id="ARBA00004240"/>
    </source>
</evidence>
<evidence type="ECO:0000313" key="3">
    <source>
        <dbReference type="EnsemblPlants" id="Kaladp0029s0021.1.v1.1"/>
    </source>
</evidence>
<dbReference type="SUPFAM" id="SSF51735">
    <property type="entry name" value="NAD(P)-binding Rossmann-fold domains"/>
    <property type="match status" value="1"/>
</dbReference>
<keyword evidence="4" id="KW-1185">Reference proteome</keyword>
<protein>
    <recommendedName>
        <fullName evidence="5">NAD(P)-binding protein</fullName>
    </recommendedName>
</protein>
<dbReference type="PANTHER" id="PTHR43899">
    <property type="entry name" value="RH59310P"/>
    <property type="match status" value="1"/>
</dbReference>
<dbReference type="GO" id="GO:0045703">
    <property type="term" value="F:ketoreductase activity"/>
    <property type="evidence" value="ECO:0007669"/>
    <property type="project" value="TreeGrafter"/>
</dbReference>
<evidence type="ECO:0008006" key="5">
    <source>
        <dbReference type="Google" id="ProtNLM"/>
    </source>
</evidence>
<dbReference type="InterPro" id="IPR002347">
    <property type="entry name" value="SDR_fam"/>
</dbReference>
<dbReference type="GO" id="GO:0005783">
    <property type="term" value="C:endoplasmic reticulum"/>
    <property type="evidence" value="ECO:0007669"/>
    <property type="project" value="UniProtKB-SubCell"/>
</dbReference>
<dbReference type="Gramene" id="Kaladp0029s0021.1.v1.1">
    <property type="protein sequence ID" value="Kaladp0029s0021.1.v1.1"/>
    <property type="gene ID" value="Kaladp0029s0021.v1.1"/>
</dbReference>
<reference evidence="3" key="1">
    <citation type="submission" date="2021-01" db="UniProtKB">
        <authorList>
            <consortium name="EnsemblPlants"/>
        </authorList>
    </citation>
    <scope>IDENTIFICATION</scope>
</reference>
<dbReference type="Proteomes" id="UP000594263">
    <property type="component" value="Unplaced"/>
</dbReference>
<evidence type="ECO:0000313" key="4">
    <source>
        <dbReference type="Proteomes" id="UP000594263"/>
    </source>
</evidence>
<dbReference type="InterPro" id="IPR020904">
    <property type="entry name" value="Sc_DH/Rdtase_CS"/>
</dbReference>
<accession>A0A7N0T9I7</accession>